<dbReference type="SUPFAM" id="SSF55021">
    <property type="entry name" value="ACT-like"/>
    <property type="match status" value="2"/>
</dbReference>
<dbReference type="GO" id="GO:0009088">
    <property type="term" value="P:threonine biosynthetic process"/>
    <property type="evidence" value="ECO:0007669"/>
    <property type="project" value="UniProtKB-UniPathway"/>
</dbReference>
<evidence type="ECO:0000256" key="1">
    <source>
        <dbReference type="ARBA" id="ARBA00003121"/>
    </source>
</evidence>
<dbReference type="InterPro" id="IPR001048">
    <property type="entry name" value="Asp/Glu/Uridylate_kinase"/>
</dbReference>
<dbReference type="GO" id="GO:0019877">
    <property type="term" value="P:diaminopimelate biosynthetic process"/>
    <property type="evidence" value="ECO:0007669"/>
    <property type="project" value="UniProtKB-KW"/>
</dbReference>
<dbReference type="GO" id="GO:0005829">
    <property type="term" value="C:cytosol"/>
    <property type="evidence" value="ECO:0007669"/>
    <property type="project" value="TreeGrafter"/>
</dbReference>
<dbReference type="EC" id="2.7.2.4" evidence="14"/>
<dbReference type="InterPro" id="IPR001341">
    <property type="entry name" value="Asp_kinase"/>
</dbReference>
<dbReference type="Pfam" id="PF00696">
    <property type="entry name" value="AA_kinase"/>
    <property type="match status" value="1"/>
</dbReference>
<dbReference type="Gene3D" id="3.40.1160.10">
    <property type="entry name" value="Acetylglutamate kinase-like"/>
    <property type="match status" value="1"/>
</dbReference>
<sequence>MKVAKFGGSSVANAEQLRKVANIIQDDKERRVIVVSAPGKRSSEDIKVTDLLIDLGETYFKNEKYEDKLEVILGRFQNITDDLNLSNHVIEEIRNGIEDILASNLEDISKMDALKATGEDSLAKILALYLQSLDVNATYLNPKDAGIFLSDEPGSARILEESYQHLYKLNEREEIVIIPGFFGYTKGGKLVTFSRGGSDITGSIVAAGVKATLYENFTDVDSVYSVNPNIVENPNKITSLTYKEMRELSYAGFSVFHDEALIPAFKADIPVCIKNTNNPSGMGTIIVSQKEPQPNPVVGIASDTGFISIYVSKYLMNRELGFGRRLLTILEDEDISFEHTPSGIDDMSVIIRQSQLTKEKEERVITRIKEELNPDLVHVDRDLALIMVVGEGMNSTIGLADKATHAFARANVNLEMINQGSSEVSMMFGIKTDKVDEAVRSLYKIFFEGE</sequence>
<dbReference type="GO" id="GO:0004072">
    <property type="term" value="F:aspartate kinase activity"/>
    <property type="evidence" value="ECO:0007669"/>
    <property type="project" value="UniProtKB-EC"/>
</dbReference>
<comment type="catalytic activity">
    <reaction evidence="12 14">
        <text>L-aspartate + ATP = 4-phospho-L-aspartate + ADP</text>
        <dbReference type="Rhea" id="RHEA:23776"/>
        <dbReference type="ChEBI" id="CHEBI:29991"/>
        <dbReference type="ChEBI" id="CHEBI:30616"/>
        <dbReference type="ChEBI" id="CHEBI:57535"/>
        <dbReference type="ChEBI" id="CHEBI:456216"/>
        <dbReference type="EC" id="2.7.2.4"/>
    </reaction>
</comment>
<evidence type="ECO:0000256" key="9">
    <source>
        <dbReference type="ARBA" id="ARBA00022840"/>
    </source>
</evidence>
<evidence type="ECO:0000256" key="2">
    <source>
        <dbReference type="ARBA" id="ARBA00004766"/>
    </source>
</evidence>
<comment type="pathway">
    <text evidence="4 15">Amino-acid biosynthesis; L-threonine biosynthesis; L-threonine from L-aspartate: step 1/5.</text>
</comment>
<dbReference type="GO" id="GO:0009090">
    <property type="term" value="P:homoserine biosynthetic process"/>
    <property type="evidence" value="ECO:0007669"/>
    <property type="project" value="TreeGrafter"/>
</dbReference>
<dbReference type="EMBL" id="JACHON010000001">
    <property type="protein sequence ID" value="MBB6511740.1"/>
    <property type="molecule type" value="Genomic_DNA"/>
</dbReference>
<reference evidence="17 18" key="1">
    <citation type="submission" date="2020-08" db="EMBL/GenBank/DDBJ databases">
        <title>Genomic Encyclopedia of Type Strains, Phase IV (KMG-IV): sequencing the most valuable type-strain genomes for metagenomic binning, comparative biology and taxonomic classification.</title>
        <authorList>
            <person name="Goeker M."/>
        </authorList>
    </citation>
    <scope>NUCLEOTIDE SEQUENCE [LARGE SCALE GENOMIC DNA]</scope>
    <source>
        <strain evidence="17 18">DSM 11805</strain>
    </source>
</reference>
<dbReference type="UniPathway" id="UPA00050">
    <property type="reaction ID" value="UER00461"/>
</dbReference>
<dbReference type="UniPathway" id="UPA00051">
    <property type="reaction ID" value="UER00462"/>
</dbReference>
<dbReference type="NCBIfam" id="TIGR00657">
    <property type="entry name" value="asp_kinases"/>
    <property type="match status" value="1"/>
</dbReference>
<feature type="binding site" evidence="13">
    <location>
        <position position="119"/>
    </location>
    <ligand>
        <name>substrate</name>
    </ligand>
</feature>
<dbReference type="InterPro" id="IPR054352">
    <property type="entry name" value="ACT_Aspartokinase"/>
</dbReference>
<dbReference type="PANTHER" id="PTHR21499">
    <property type="entry name" value="ASPARTATE KINASE"/>
    <property type="match status" value="1"/>
</dbReference>
<dbReference type="InterPro" id="IPR045865">
    <property type="entry name" value="ACT-like_dom_sf"/>
</dbReference>
<evidence type="ECO:0000256" key="12">
    <source>
        <dbReference type="ARBA" id="ARBA00047872"/>
    </source>
</evidence>
<dbReference type="Proteomes" id="UP000572212">
    <property type="component" value="Unassembled WGS sequence"/>
</dbReference>
<evidence type="ECO:0000313" key="17">
    <source>
        <dbReference type="EMBL" id="MBB6511740.1"/>
    </source>
</evidence>
<evidence type="ECO:0000256" key="4">
    <source>
        <dbReference type="ARBA" id="ARBA00005139"/>
    </source>
</evidence>
<keyword evidence="8 14" id="KW-0418">Kinase</keyword>
<proteinExistence type="inferred from homology"/>
<feature type="binding site" evidence="13">
    <location>
        <begin position="5"/>
        <end position="8"/>
    </location>
    <ligand>
        <name>ATP</name>
        <dbReference type="ChEBI" id="CHEBI:30616"/>
    </ligand>
</feature>
<dbReference type="Gene3D" id="1.20.120.1320">
    <property type="entry name" value="Aspartokinase, catalytic domain"/>
    <property type="match status" value="1"/>
</dbReference>
<evidence type="ECO:0000256" key="5">
    <source>
        <dbReference type="ARBA" id="ARBA00010122"/>
    </source>
</evidence>
<keyword evidence="10" id="KW-0220">Diaminopimelate biosynthesis</keyword>
<dbReference type="GO" id="GO:0005524">
    <property type="term" value="F:ATP binding"/>
    <property type="evidence" value="ECO:0007669"/>
    <property type="project" value="UniProtKB-KW"/>
</dbReference>
<gene>
    <name evidence="17" type="ORF">GGQ92_000507</name>
</gene>
<dbReference type="SUPFAM" id="SSF53633">
    <property type="entry name" value="Carbamate kinase-like"/>
    <property type="match status" value="1"/>
</dbReference>
<dbReference type="PROSITE" id="PS51671">
    <property type="entry name" value="ACT"/>
    <property type="match status" value="1"/>
</dbReference>
<dbReference type="CDD" id="cd04911">
    <property type="entry name" value="ACT_AKiii-YclM-BS_1"/>
    <property type="match status" value="1"/>
</dbReference>
<evidence type="ECO:0000256" key="11">
    <source>
        <dbReference type="ARBA" id="ARBA00023154"/>
    </source>
</evidence>
<dbReference type="Pfam" id="PF22468">
    <property type="entry name" value="ACT_9"/>
    <property type="match status" value="1"/>
</dbReference>
<evidence type="ECO:0000256" key="14">
    <source>
        <dbReference type="RuleBase" id="RU003448"/>
    </source>
</evidence>
<evidence type="ECO:0000256" key="3">
    <source>
        <dbReference type="ARBA" id="ARBA00004986"/>
    </source>
</evidence>
<comment type="similarity">
    <text evidence="5 14">Belongs to the aspartokinase family.</text>
</comment>
<name>A0A841RCR1_9BACI</name>
<dbReference type="CDD" id="cd04916">
    <property type="entry name" value="ACT_AKiii-YclM-BS_2"/>
    <property type="match status" value="1"/>
</dbReference>
<evidence type="ECO:0000259" key="16">
    <source>
        <dbReference type="PROSITE" id="PS51671"/>
    </source>
</evidence>
<dbReference type="FunFam" id="3.30.2130.10:FF:000001">
    <property type="entry name" value="Bifunctional aspartokinase/homoserine dehydrogenase"/>
    <property type="match status" value="1"/>
</dbReference>
<evidence type="ECO:0000256" key="6">
    <source>
        <dbReference type="ARBA" id="ARBA00022679"/>
    </source>
</evidence>
<dbReference type="PANTHER" id="PTHR21499:SF67">
    <property type="entry name" value="ASPARTOKINASE 3"/>
    <property type="match status" value="1"/>
</dbReference>
<dbReference type="InterPro" id="IPR005260">
    <property type="entry name" value="Asp_kin_monofn"/>
</dbReference>
<keyword evidence="7 13" id="KW-0547">Nucleotide-binding</keyword>
<dbReference type="PROSITE" id="PS00324">
    <property type="entry name" value="ASPARTOKINASE"/>
    <property type="match status" value="1"/>
</dbReference>
<feature type="binding site" evidence="13">
    <location>
        <begin position="218"/>
        <end position="219"/>
    </location>
    <ligand>
        <name>ATP</name>
        <dbReference type="ChEBI" id="CHEBI:30616"/>
    </ligand>
</feature>
<dbReference type="PIRSF" id="PIRSF000726">
    <property type="entry name" value="Asp_kin"/>
    <property type="match status" value="1"/>
</dbReference>
<evidence type="ECO:0000256" key="8">
    <source>
        <dbReference type="ARBA" id="ARBA00022777"/>
    </source>
</evidence>
<keyword evidence="6 14" id="KW-0808">Transferase</keyword>
<accession>A0A841RCR1</accession>
<comment type="caution">
    <text evidence="17">The sequence shown here is derived from an EMBL/GenBank/DDBJ whole genome shotgun (WGS) entry which is preliminary data.</text>
</comment>
<evidence type="ECO:0000256" key="13">
    <source>
        <dbReference type="PIRSR" id="PIRSR000726-1"/>
    </source>
</evidence>
<dbReference type="InterPro" id="IPR036393">
    <property type="entry name" value="AceGlu_kinase-like_sf"/>
</dbReference>
<dbReference type="InterPro" id="IPR002912">
    <property type="entry name" value="ACT_dom"/>
</dbReference>
<keyword evidence="18" id="KW-1185">Reference proteome</keyword>
<evidence type="ECO:0000256" key="7">
    <source>
        <dbReference type="ARBA" id="ARBA00022741"/>
    </source>
</evidence>
<evidence type="ECO:0000313" key="18">
    <source>
        <dbReference type="Proteomes" id="UP000572212"/>
    </source>
</evidence>
<protein>
    <recommendedName>
        <fullName evidence="14">Aspartokinase</fullName>
        <ecNumber evidence="14">2.7.2.4</ecNumber>
    </recommendedName>
</protein>
<keyword evidence="9 13" id="KW-0067">ATP-binding</keyword>
<dbReference type="InterPro" id="IPR042199">
    <property type="entry name" value="AsparK_Bifunc_asparK/hSer_DH"/>
</dbReference>
<dbReference type="GO" id="GO:0009089">
    <property type="term" value="P:lysine biosynthetic process via diaminopimelate"/>
    <property type="evidence" value="ECO:0007669"/>
    <property type="project" value="UniProtKB-UniPathway"/>
</dbReference>
<keyword evidence="15" id="KW-0028">Amino-acid biosynthesis</keyword>
<dbReference type="UniPathway" id="UPA00034">
    <property type="reaction ID" value="UER00015"/>
</dbReference>
<comment type="function">
    <text evidence="1">Catalyzes the phosphorylation of the beta-carboxyl group of aspartic acid with ATP to yield 4-phospho-L-aspartate, which is involved in the branched biosynthetic pathway leading to the biosynthesis of amino acids threonine, isoleucine and methionine.</text>
</comment>
<organism evidence="17 18">
    <name type="scientific">Gracilibacillus halotolerans</name>
    <dbReference type="NCBI Taxonomy" id="74386"/>
    <lineage>
        <taxon>Bacteria</taxon>
        <taxon>Bacillati</taxon>
        <taxon>Bacillota</taxon>
        <taxon>Bacilli</taxon>
        <taxon>Bacillales</taxon>
        <taxon>Bacillaceae</taxon>
        <taxon>Gracilibacillus</taxon>
    </lineage>
</organism>
<dbReference type="NCBIfam" id="NF006540">
    <property type="entry name" value="PRK09034.1"/>
    <property type="match status" value="1"/>
</dbReference>
<feature type="binding site" evidence="13">
    <location>
        <position position="224"/>
    </location>
    <ligand>
        <name>ATP</name>
        <dbReference type="ChEBI" id="CHEBI:30616"/>
    </ligand>
</feature>
<evidence type="ECO:0000256" key="10">
    <source>
        <dbReference type="ARBA" id="ARBA00022915"/>
    </source>
</evidence>
<comment type="pathway">
    <text evidence="3 15">Amino-acid biosynthesis; L-methionine biosynthesis via de novo pathway; L-homoserine from L-aspartate: step 1/3.</text>
</comment>
<dbReference type="Gene3D" id="3.30.2130.10">
    <property type="entry name" value="VC0802-like"/>
    <property type="match status" value="1"/>
</dbReference>
<feature type="domain" description="ACT" evidence="16">
    <location>
        <begin position="388"/>
        <end position="450"/>
    </location>
</feature>
<dbReference type="InterPro" id="IPR018042">
    <property type="entry name" value="Aspartate_kinase_CS"/>
</dbReference>
<feature type="binding site" evidence="13">
    <location>
        <position position="49"/>
    </location>
    <ligand>
        <name>substrate</name>
    </ligand>
</feature>
<keyword evidence="11" id="KW-0457">Lysine biosynthesis</keyword>
<evidence type="ECO:0000256" key="15">
    <source>
        <dbReference type="RuleBase" id="RU004249"/>
    </source>
</evidence>
<dbReference type="RefSeq" id="WP_184244239.1">
    <property type="nucleotide sequence ID" value="NZ_BAAACU010000022.1"/>
</dbReference>
<dbReference type="FunFam" id="3.40.1160.10:FF:000027">
    <property type="entry name" value="Aspartokinase"/>
    <property type="match status" value="1"/>
</dbReference>
<dbReference type="AlphaFoldDB" id="A0A841RCR1"/>
<comment type="pathway">
    <text evidence="2 15">Amino-acid biosynthesis; L-lysine biosynthesis via DAP pathway; (S)-tetrahydrodipicolinate from L-aspartate: step 1/4.</text>
</comment>